<protein>
    <recommendedName>
        <fullName evidence="5">Cell division protein FtsL</fullName>
    </recommendedName>
</protein>
<proteinExistence type="predicted"/>
<feature type="region of interest" description="Disordered" evidence="1">
    <location>
        <begin position="1"/>
        <end position="39"/>
    </location>
</feature>
<name>A0ABT4CMS8_9CLOT</name>
<evidence type="ECO:0000313" key="3">
    <source>
        <dbReference type="EMBL" id="MCY6370359.1"/>
    </source>
</evidence>
<sequence length="165" mass="18862">MIVTNKKNAVSGSNALAPDYAPSRGVDEQKHKELEKSKKEHIKINKQKQIKKKAKVLRNIILAFGVGVTLVYRYCLIYNMEKNITEVKKQIAVVNADNENLKIGLLKYNNIEQIEKKATEQLNMIPRSRANAVQVDLGRNNFKKTHENGVKKSNSFIEKIKKILF</sequence>
<feature type="compositionally biased region" description="Basic and acidic residues" evidence="1">
    <location>
        <begin position="25"/>
        <end position="38"/>
    </location>
</feature>
<keyword evidence="2" id="KW-0812">Transmembrane</keyword>
<keyword evidence="2" id="KW-1133">Transmembrane helix</keyword>
<dbReference type="Proteomes" id="UP001079657">
    <property type="component" value="Unassembled WGS sequence"/>
</dbReference>
<feature type="transmembrane region" description="Helical" evidence="2">
    <location>
        <begin position="56"/>
        <end position="74"/>
    </location>
</feature>
<keyword evidence="4" id="KW-1185">Reference proteome</keyword>
<gene>
    <name evidence="3" type="ORF">OXH55_06900</name>
</gene>
<reference evidence="3" key="1">
    <citation type="submission" date="2022-12" db="EMBL/GenBank/DDBJ databases">
        <authorList>
            <person name="Wang J."/>
        </authorList>
    </citation>
    <scope>NUCLEOTIDE SEQUENCE</scope>
    <source>
        <strain evidence="3">HY-42-06</strain>
    </source>
</reference>
<keyword evidence="2" id="KW-0472">Membrane</keyword>
<evidence type="ECO:0008006" key="5">
    <source>
        <dbReference type="Google" id="ProtNLM"/>
    </source>
</evidence>
<feature type="compositionally biased region" description="Polar residues" evidence="1">
    <location>
        <begin position="1"/>
        <end position="14"/>
    </location>
</feature>
<dbReference type="EMBL" id="JAPQES010000002">
    <property type="protein sequence ID" value="MCY6370359.1"/>
    <property type="molecule type" value="Genomic_DNA"/>
</dbReference>
<evidence type="ECO:0000256" key="1">
    <source>
        <dbReference type="SAM" id="MobiDB-lite"/>
    </source>
</evidence>
<evidence type="ECO:0000256" key="2">
    <source>
        <dbReference type="SAM" id="Phobius"/>
    </source>
</evidence>
<accession>A0ABT4CMS8</accession>
<dbReference type="RefSeq" id="WP_268049103.1">
    <property type="nucleotide sequence ID" value="NZ_JAPQES010000002.1"/>
</dbReference>
<organism evidence="3 4">
    <name type="scientific">Clostridium ganghwense</name>
    <dbReference type="NCBI Taxonomy" id="312089"/>
    <lineage>
        <taxon>Bacteria</taxon>
        <taxon>Bacillati</taxon>
        <taxon>Bacillota</taxon>
        <taxon>Clostridia</taxon>
        <taxon>Eubacteriales</taxon>
        <taxon>Clostridiaceae</taxon>
        <taxon>Clostridium</taxon>
    </lineage>
</organism>
<evidence type="ECO:0000313" key="4">
    <source>
        <dbReference type="Proteomes" id="UP001079657"/>
    </source>
</evidence>
<comment type="caution">
    <text evidence="3">The sequence shown here is derived from an EMBL/GenBank/DDBJ whole genome shotgun (WGS) entry which is preliminary data.</text>
</comment>